<evidence type="ECO:0000313" key="1">
    <source>
        <dbReference type="EMBL" id="OGC21760.1"/>
    </source>
</evidence>
<dbReference type="AlphaFoldDB" id="A0A1F4SMX4"/>
<organism evidence="1 2">
    <name type="scientific">candidate division WOR-1 bacterium RIFOXYB2_FULL_37_13</name>
    <dbReference type="NCBI Taxonomy" id="1802579"/>
    <lineage>
        <taxon>Bacteria</taxon>
        <taxon>Bacillati</taxon>
        <taxon>Saganbacteria</taxon>
    </lineage>
</organism>
<dbReference type="STRING" id="1802579.A2310_00440"/>
<dbReference type="EMBL" id="MEUB01000036">
    <property type="protein sequence ID" value="OGC21760.1"/>
    <property type="molecule type" value="Genomic_DNA"/>
</dbReference>
<accession>A0A1F4SMX4</accession>
<name>A0A1F4SMX4_UNCSA</name>
<sequence>MAFFNVKFFSPLGGEINHSPDVDVIKTVKSFYTEMADLIKNYAELSVNPDPTKTLKIGNNYVNGANVNSSSTSLLLEDRMAKIDQAQSAILDIWNNVRKLEDRLSSM</sequence>
<comment type="caution">
    <text evidence="1">The sequence shown here is derived from an EMBL/GenBank/DDBJ whole genome shotgun (WGS) entry which is preliminary data.</text>
</comment>
<gene>
    <name evidence="1" type="ORF">A2310_00440</name>
</gene>
<dbReference type="Proteomes" id="UP000178417">
    <property type="component" value="Unassembled WGS sequence"/>
</dbReference>
<reference evidence="1 2" key="1">
    <citation type="journal article" date="2016" name="Nat. Commun.">
        <title>Thousands of microbial genomes shed light on interconnected biogeochemical processes in an aquifer system.</title>
        <authorList>
            <person name="Anantharaman K."/>
            <person name="Brown C.T."/>
            <person name="Hug L.A."/>
            <person name="Sharon I."/>
            <person name="Castelle C.J."/>
            <person name="Probst A.J."/>
            <person name="Thomas B.C."/>
            <person name="Singh A."/>
            <person name="Wilkins M.J."/>
            <person name="Karaoz U."/>
            <person name="Brodie E.L."/>
            <person name="Williams K.H."/>
            <person name="Hubbard S.S."/>
            <person name="Banfield J.F."/>
        </authorList>
    </citation>
    <scope>NUCLEOTIDE SEQUENCE [LARGE SCALE GENOMIC DNA]</scope>
</reference>
<proteinExistence type="predicted"/>
<protein>
    <submittedName>
        <fullName evidence="1">Uncharacterized protein</fullName>
    </submittedName>
</protein>
<evidence type="ECO:0000313" key="2">
    <source>
        <dbReference type="Proteomes" id="UP000178417"/>
    </source>
</evidence>